<reference evidence="2" key="1">
    <citation type="journal article" date="2015" name="Nature">
        <title>Complex archaea that bridge the gap between prokaryotes and eukaryotes.</title>
        <authorList>
            <person name="Spang A."/>
            <person name="Saw J.H."/>
            <person name="Jorgensen S.L."/>
            <person name="Zaremba-Niedzwiedzka K."/>
            <person name="Martijn J."/>
            <person name="Lind A.E."/>
            <person name="van Eijk R."/>
            <person name="Schleper C."/>
            <person name="Guy L."/>
            <person name="Ettema T.J."/>
        </authorList>
    </citation>
    <scope>NUCLEOTIDE SEQUENCE</scope>
</reference>
<proteinExistence type="predicted"/>
<dbReference type="EMBL" id="LAZR01009706">
    <property type="protein sequence ID" value="KKM71058.1"/>
    <property type="molecule type" value="Genomic_DNA"/>
</dbReference>
<name>A0A0F9JN39_9ZZZZ</name>
<protein>
    <submittedName>
        <fullName evidence="2">Uncharacterized protein</fullName>
    </submittedName>
</protein>
<accession>A0A0F9JN39</accession>
<dbReference type="AlphaFoldDB" id="A0A0F9JN39"/>
<comment type="caution">
    <text evidence="2">The sequence shown here is derived from an EMBL/GenBank/DDBJ whole genome shotgun (WGS) entry which is preliminary data.</text>
</comment>
<evidence type="ECO:0000313" key="2">
    <source>
        <dbReference type="EMBL" id="KKM71058.1"/>
    </source>
</evidence>
<sequence length="90" mass="9309">MTQKSSLSPLSQLLAFPPVALPWQDLPHTRPESTELVTGGAGGGRRLVLVAAITLAPPPVLGYSGAASRPGKAPMPPPEIRTNACRSRGS</sequence>
<feature type="region of interest" description="Disordered" evidence="1">
    <location>
        <begin position="64"/>
        <end position="90"/>
    </location>
</feature>
<organism evidence="2">
    <name type="scientific">marine sediment metagenome</name>
    <dbReference type="NCBI Taxonomy" id="412755"/>
    <lineage>
        <taxon>unclassified sequences</taxon>
        <taxon>metagenomes</taxon>
        <taxon>ecological metagenomes</taxon>
    </lineage>
</organism>
<evidence type="ECO:0000256" key="1">
    <source>
        <dbReference type="SAM" id="MobiDB-lite"/>
    </source>
</evidence>
<gene>
    <name evidence="2" type="ORF">LCGC14_1434440</name>
</gene>